<dbReference type="Proteomes" id="UP001320972">
    <property type="component" value="Unassembled WGS sequence"/>
</dbReference>
<keyword evidence="1" id="KW-0812">Transmembrane</keyword>
<accession>A0AAP3E1P6</accession>
<keyword evidence="1" id="KW-0472">Membrane</keyword>
<evidence type="ECO:0000256" key="1">
    <source>
        <dbReference type="SAM" id="Phobius"/>
    </source>
</evidence>
<dbReference type="EMBL" id="JAOPKA010000003">
    <property type="protein sequence ID" value="MCU4741259.1"/>
    <property type="molecule type" value="Genomic_DNA"/>
</dbReference>
<evidence type="ECO:0000313" key="4">
    <source>
        <dbReference type="Proteomes" id="UP001320972"/>
    </source>
</evidence>
<evidence type="ECO:0000313" key="5">
    <source>
        <dbReference type="Proteomes" id="UP001321018"/>
    </source>
</evidence>
<organism evidence="2 5">
    <name type="scientific">Natronoglomus mannanivorans</name>
    <dbReference type="NCBI Taxonomy" id="2979990"/>
    <lineage>
        <taxon>Archaea</taxon>
        <taxon>Methanobacteriati</taxon>
        <taxon>Methanobacteriota</taxon>
        <taxon>Stenosarchaea group</taxon>
        <taxon>Halobacteria</taxon>
        <taxon>Halobacteriales</taxon>
        <taxon>Natrialbaceae</taxon>
        <taxon>Natronoglomus</taxon>
    </lineage>
</organism>
<dbReference type="AlphaFoldDB" id="A0AAP3E1P6"/>
<evidence type="ECO:0000313" key="3">
    <source>
        <dbReference type="EMBL" id="MCU4972326.1"/>
    </source>
</evidence>
<proteinExistence type="predicted"/>
<feature type="transmembrane region" description="Helical" evidence="1">
    <location>
        <begin position="45"/>
        <end position="70"/>
    </location>
</feature>
<evidence type="ECO:0000313" key="2">
    <source>
        <dbReference type="EMBL" id="MCU4741259.1"/>
    </source>
</evidence>
<gene>
    <name evidence="3" type="ORF">OB955_06200</name>
    <name evidence="2" type="ORF">OB960_07575</name>
</gene>
<dbReference type="Proteomes" id="UP001321018">
    <property type="component" value="Unassembled WGS sequence"/>
</dbReference>
<dbReference type="RefSeq" id="WP_338003087.1">
    <property type="nucleotide sequence ID" value="NZ_JAOPKA010000003.1"/>
</dbReference>
<sequence length="80" mass="9377">MGESFDRFMRELCERRTYIVWICSLSVVFTVLQLPYLFVVEPGTSLFVISTMNVAGFGLFAIGSGAMIRYCDRRQRRRRR</sequence>
<keyword evidence="4" id="KW-1185">Reference proteome</keyword>
<dbReference type="EMBL" id="JAOPKB010000002">
    <property type="protein sequence ID" value="MCU4972326.1"/>
    <property type="molecule type" value="Genomic_DNA"/>
</dbReference>
<feature type="transmembrane region" description="Helical" evidence="1">
    <location>
        <begin position="18"/>
        <end position="39"/>
    </location>
</feature>
<keyword evidence="1" id="KW-1133">Transmembrane helix</keyword>
<reference evidence="2 4" key="1">
    <citation type="submission" date="2022-09" db="EMBL/GenBank/DDBJ databases">
        <title>Enrichment on poylsaccharides allowed isolation of novel metabolic and taxonomic groups of Haloarchaea.</title>
        <authorList>
            <person name="Sorokin D.Y."/>
            <person name="Elcheninov A.G."/>
            <person name="Khizhniak T.V."/>
            <person name="Kolganova T.V."/>
            <person name="Kublanov I.V."/>
        </authorList>
    </citation>
    <scope>NUCLEOTIDE SEQUENCE</scope>
    <source>
        <strain evidence="3 4">AArc-m2/3/4</strain>
        <strain evidence="2">AArc-xg1-1</strain>
    </source>
</reference>
<protein>
    <submittedName>
        <fullName evidence="2">Uncharacterized protein</fullName>
    </submittedName>
</protein>
<comment type="caution">
    <text evidence="2">The sequence shown here is derived from an EMBL/GenBank/DDBJ whole genome shotgun (WGS) entry which is preliminary data.</text>
</comment>
<name>A0AAP3E1P6_9EURY</name>